<evidence type="ECO:0000313" key="8">
    <source>
        <dbReference type="Proteomes" id="UP001589609"/>
    </source>
</evidence>
<evidence type="ECO:0000313" key="7">
    <source>
        <dbReference type="EMBL" id="MFB9761025.1"/>
    </source>
</evidence>
<dbReference type="SUPFAM" id="SSF51905">
    <property type="entry name" value="FAD/NAD(P)-binding domain"/>
    <property type="match status" value="1"/>
</dbReference>
<dbReference type="Gene3D" id="3.30.9.10">
    <property type="entry name" value="D-Amino Acid Oxidase, subunit A, domain 2"/>
    <property type="match status" value="1"/>
</dbReference>
<dbReference type="PANTHER" id="PTHR13847">
    <property type="entry name" value="SARCOSINE DEHYDROGENASE-RELATED"/>
    <property type="match status" value="1"/>
</dbReference>
<dbReference type="InterPro" id="IPR006076">
    <property type="entry name" value="FAD-dep_OxRdtase"/>
</dbReference>
<comment type="catalytic activity">
    <reaction evidence="4">
        <text>glycine + O2 + H2O = glyoxylate + H2O2 + NH4(+)</text>
        <dbReference type="Rhea" id="RHEA:11532"/>
        <dbReference type="ChEBI" id="CHEBI:15377"/>
        <dbReference type="ChEBI" id="CHEBI:15379"/>
        <dbReference type="ChEBI" id="CHEBI:16240"/>
        <dbReference type="ChEBI" id="CHEBI:28938"/>
        <dbReference type="ChEBI" id="CHEBI:36655"/>
        <dbReference type="ChEBI" id="CHEBI:57305"/>
        <dbReference type="EC" id="1.4.3.19"/>
    </reaction>
</comment>
<dbReference type="InterPro" id="IPR012727">
    <property type="entry name" value="Gly_oxidase_ThiO"/>
</dbReference>
<comment type="caution">
    <text evidence="7">The sequence shown here is derived from an EMBL/GenBank/DDBJ whole genome shotgun (WGS) entry which is preliminary data.</text>
</comment>
<evidence type="ECO:0000256" key="4">
    <source>
        <dbReference type="ARBA" id="ARBA00049872"/>
    </source>
</evidence>
<dbReference type="NCBIfam" id="TIGR02352">
    <property type="entry name" value="thiamin_ThiO"/>
    <property type="match status" value="1"/>
</dbReference>
<dbReference type="InterPro" id="IPR036188">
    <property type="entry name" value="FAD/NAD-bd_sf"/>
</dbReference>
<sequence length="371" mass="40852">MSKGYDVIIIGGGVIGCSVAHSLSERGHSVAVFEKGTISGEASKAAAGLLGVQAEWNEYDPLFELARKSRALFPKLAARLREKTGIDIAYEEKGIYRIAENEEEAKRLEHIMKWQLQTGEETHLLSGEQLREQEPELALHIISALYCPKDGHVIAPELTRALAHSAALSGTAIYEGTEVIEILQEQDRVTGVVTTEGTFSCSKVIVASGAWSTKLLQNFHSTWGTYPIMGEMVSVKSYKPLLKAPIFQDGFYVVPKRGGQYLIGATVKQHTYNKTVCAKSIAYLMERAFRLVPALQQAEWDTAWAGLRPQSNHGMPYMGEHPKVAGLYACAGHYRNGILLSPITGEYMADLIEGKHVQSLLETLLSKEEFV</sequence>
<keyword evidence="3 7" id="KW-0560">Oxidoreductase</keyword>
<name>A0ABV5WK72_9BACI</name>
<feature type="domain" description="FAD dependent oxidoreductase" evidence="6">
    <location>
        <begin position="6"/>
        <end position="351"/>
    </location>
</feature>
<keyword evidence="2" id="KW-0784">Thiamine biosynthesis</keyword>
<organism evidence="7 8">
    <name type="scientific">Ectobacillus funiculus</name>
    <dbReference type="NCBI Taxonomy" id="137993"/>
    <lineage>
        <taxon>Bacteria</taxon>
        <taxon>Bacillati</taxon>
        <taxon>Bacillota</taxon>
        <taxon>Bacilli</taxon>
        <taxon>Bacillales</taxon>
        <taxon>Bacillaceae</taxon>
        <taxon>Ectobacillus</taxon>
    </lineage>
</organism>
<evidence type="ECO:0000256" key="3">
    <source>
        <dbReference type="ARBA" id="ARBA00023002"/>
    </source>
</evidence>
<evidence type="ECO:0000259" key="6">
    <source>
        <dbReference type="Pfam" id="PF01266"/>
    </source>
</evidence>
<dbReference type="SUPFAM" id="SSF54373">
    <property type="entry name" value="FAD-linked reductases, C-terminal domain"/>
    <property type="match status" value="1"/>
</dbReference>
<evidence type="ECO:0000256" key="5">
    <source>
        <dbReference type="ARBA" id="ARBA00050018"/>
    </source>
</evidence>
<dbReference type="Gene3D" id="3.50.50.60">
    <property type="entry name" value="FAD/NAD(P)-binding domain"/>
    <property type="match status" value="1"/>
</dbReference>
<dbReference type="EC" id="1.4.3.19" evidence="5"/>
<reference evidence="7 8" key="1">
    <citation type="submission" date="2024-09" db="EMBL/GenBank/DDBJ databases">
        <authorList>
            <person name="Sun Q."/>
            <person name="Mori K."/>
        </authorList>
    </citation>
    <scope>NUCLEOTIDE SEQUENCE [LARGE SCALE GENOMIC DNA]</scope>
    <source>
        <strain evidence="7 8">JCM 11201</strain>
    </source>
</reference>
<comment type="pathway">
    <text evidence="1">Cofactor biosynthesis; thiamine diphosphate biosynthesis.</text>
</comment>
<dbReference type="PROSITE" id="PS51257">
    <property type="entry name" value="PROKAR_LIPOPROTEIN"/>
    <property type="match status" value="1"/>
</dbReference>
<gene>
    <name evidence="7" type="primary">thiO</name>
    <name evidence="7" type="ORF">ACFFMS_22495</name>
</gene>
<keyword evidence="8" id="KW-1185">Reference proteome</keyword>
<dbReference type="EMBL" id="JBHMAF010000187">
    <property type="protein sequence ID" value="MFB9761025.1"/>
    <property type="molecule type" value="Genomic_DNA"/>
</dbReference>
<dbReference type="RefSeq" id="WP_379951280.1">
    <property type="nucleotide sequence ID" value="NZ_JBHMAF010000187.1"/>
</dbReference>
<dbReference type="Pfam" id="PF01266">
    <property type="entry name" value="DAO"/>
    <property type="match status" value="1"/>
</dbReference>
<evidence type="ECO:0000256" key="1">
    <source>
        <dbReference type="ARBA" id="ARBA00004948"/>
    </source>
</evidence>
<dbReference type="Proteomes" id="UP001589609">
    <property type="component" value="Unassembled WGS sequence"/>
</dbReference>
<evidence type="ECO:0000256" key="2">
    <source>
        <dbReference type="ARBA" id="ARBA00022977"/>
    </source>
</evidence>
<dbReference type="GO" id="GO:0043799">
    <property type="term" value="F:glycine oxidase activity"/>
    <property type="evidence" value="ECO:0007669"/>
    <property type="project" value="UniProtKB-EC"/>
</dbReference>
<dbReference type="PANTHER" id="PTHR13847:SF289">
    <property type="entry name" value="GLYCINE OXIDASE"/>
    <property type="match status" value="1"/>
</dbReference>
<protein>
    <recommendedName>
        <fullName evidence="5">glycine oxidase</fullName>
        <ecNumber evidence="5">1.4.3.19</ecNumber>
    </recommendedName>
</protein>
<accession>A0ABV5WK72</accession>
<proteinExistence type="predicted"/>